<dbReference type="InterPro" id="IPR010640">
    <property type="entry name" value="Low_temperature_requirement_A"/>
</dbReference>
<feature type="transmembrane region" description="Helical" evidence="1">
    <location>
        <begin position="114"/>
        <end position="133"/>
    </location>
</feature>
<keyword evidence="3" id="KW-1185">Reference proteome</keyword>
<dbReference type="EMBL" id="BONZ01000061">
    <property type="protein sequence ID" value="GIH17913.1"/>
    <property type="molecule type" value="Genomic_DNA"/>
</dbReference>
<comment type="caution">
    <text evidence="2">The sequence shown here is derived from an EMBL/GenBank/DDBJ whole genome shotgun (WGS) entry which is preliminary data.</text>
</comment>
<dbReference type="AlphaFoldDB" id="A0A8J3QW25"/>
<evidence type="ECO:0008006" key="4">
    <source>
        <dbReference type="Google" id="ProtNLM"/>
    </source>
</evidence>
<evidence type="ECO:0000313" key="3">
    <source>
        <dbReference type="Proteomes" id="UP000642748"/>
    </source>
</evidence>
<keyword evidence="1" id="KW-0472">Membrane</keyword>
<organism evidence="2 3">
    <name type="scientific">Rugosimonospora africana</name>
    <dbReference type="NCBI Taxonomy" id="556532"/>
    <lineage>
        <taxon>Bacteria</taxon>
        <taxon>Bacillati</taxon>
        <taxon>Actinomycetota</taxon>
        <taxon>Actinomycetes</taxon>
        <taxon>Micromonosporales</taxon>
        <taxon>Micromonosporaceae</taxon>
        <taxon>Rugosimonospora</taxon>
    </lineage>
</organism>
<keyword evidence="1" id="KW-0812">Transmembrane</keyword>
<protein>
    <recommendedName>
        <fullName evidence="4">Low temperature requirement protein LtrA</fullName>
    </recommendedName>
</protein>
<name>A0A8J3QW25_9ACTN</name>
<feature type="transmembrane region" description="Helical" evidence="1">
    <location>
        <begin position="235"/>
        <end position="259"/>
    </location>
</feature>
<feature type="transmembrane region" description="Helical" evidence="1">
    <location>
        <begin position="362"/>
        <end position="382"/>
    </location>
</feature>
<keyword evidence="1" id="KW-1133">Transmembrane helix</keyword>
<gene>
    <name evidence="2" type="ORF">Raf01_60850</name>
</gene>
<dbReference type="PANTHER" id="PTHR36840">
    <property type="entry name" value="BLL5714 PROTEIN"/>
    <property type="match status" value="1"/>
</dbReference>
<feature type="transmembrane region" description="Helical" evidence="1">
    <location>
        <begin position="91"/>
        <end position="108"/>
    </location>
</feature>
<dbReference type="Pfam" id="PF06772">
    <property type="entry name" value="LtrA"/>
    <property type="match status" value="1"/>
</dbReference>
<reference evidence="2" key="1">
    <citation type="submission" date="2021-01" db="EMBL/GenBank/DDBJ databases">
        <title>Whole genome shotgun sequence of Rugosimonospora africana NBRC 104875.</title>
        <authorList>
            <person name="Komaki H."/>
            <person name="Tamura T."/>
        </authorList>
    </citation>
    <scope>NUCLEOTIDE SEQUENCE</scope>
    <source>
        <strain evidence="2">NBRC 104875</strain>
    </source>
</reference>
<feature type="transmembrane region" description="Helical" evidence="1">
    <location>
        <begin position="210"/>
        <end position="229"/>
    </location>
</feature>
<feature type="transmembrane region" description="Helical" evidence="1">
    <location>
        <begin position="59"/>
        <end position="79"/>
    </location>
</feature>
<feature type="transmembrane region" description="Helical" evidence="1">
    <location>
        <begin position="145"/>
        <end position="166"/>
    </location>
</feature>
<feature type="transmembrane region" description="Helical" evidence="1">
    <location>
        <begin position="310"/>
        <end position="328"/>
    </location>
</feature>
<evidence type="ECO:0000313" key="2">
    <source>
        <dbReference type="EMBL" id="GIH17913.1"/>
    </source>
</evidence>
<proteinExistence type="predicted"/>
<sequence>MTRLSRVVARLGLRYPGGPALEEERHATWLELFFDLVFVLALSGVTARLTDDQPAAGEIGAAIGIYLLVQWAWVGQAYFDTRFDADDTLHRLITLVATAGAGIIALGVERAPHGVLLPVGYLVVRGALLLMYLRVAASDRSAREVAAVYEIGFGTGWLLWFGSLALPEGTRPVLWIVALAIEMATPWLGRRWLNRHPVHTTHLPERLGQFIIILLGAELASLREAVPLSQPPGRALAAAGIAILVPIAIWWIYTTFVTSGLPVRRLGNGQAYGYLHSPAGASTLFIGWGLGQLVRSIAEGHHTVPLTLRLVYGGSLVGWMLVGTGLQWFTVGHLEPRRQLISAVGVPGMAVLTATITDPELLLGLTAALLTGYAALVSPQITRLTQRL</sequence>
<dbReference type="PANTHER" id="PTHR36840:SF1">
    <property type="entry name" value="BLL5714 PROTEIN"/>
    <property type="match status" value="1"/>
</dbReference>
<dbReference type="Proteomes" id="UP000642748">
    <property type="component" value="Unassembled WGS sequence"/>
</dbReference>
<feature type="transmembrane region" description="Helical" evidence="1">
    <location>
        <begin position="172"/>
        <end position="189"/>
    </location>
</feature>
<accession>A0A8J3QW25</accession>
<feature type="transmembrane region" description="Helical" evidence="1">
    <location>
        <begin position="271"/>
        <end position="290"/>
    </location>
</feature>
<dbReference type="RefSeq" id="WP_203921453.1">
    <property type="nucleotide sequence ID" value="NZ_BONZ01000061.1"/>
</dbReference>
<evidence type="ECO:0000256" key="1">
    <source>
        <dbReference type="SAM" id="Phobius"/>
    </source>
</evidence>